<dbReference type="EMBL" id="JXJN01010970">
    <property type="status" value="NOT_ANNOTATED_CDS"/>
    <property type="molecule type" value="Genomic_DNA"/>
</dbReference>
<feature type="compositionally biased region" description="Basic and acidic residues" evidence="1">
    <location>
        <begin position="93"/>
        <end position="103"/>
    </location>
</feature>
<dbReference type="VEuPathDB" id="VectorBase:GPPI023927"/>
<dbReference type="EnsemblMetazoa" id="GPPI023927-RA">
    <property type="protein sequence ID" value="GPPI023927-PA"/>
    <property type="gene ID" value="GPPI023927"/>
</dbReference>
<sequence length="156" mass="18194">MTVFIYNDIFVKIHLWFITYGDCYGLINLNYNVKVYLRYSMSAVCRPTERGFAMLLASFINALHFNHEAILLHVMLVYGQSWWRDTADCNAEPENRSKIRREEQEEAVGATSPANTTMREDNETWNWKRAKIPLQASVKYCARRKAVQITAFSTNI</sequence>
<reference evidence="2" key="2">
    <citation type="submission" date="2020-05" db="UniProtKB">
        <authorList>
            <consortium name="EnsemblMetazoa"/>
        </authorList>
    </citation>
    <scope>IDENTIFICATION</scope>
    <source>
        <strain evidence="2">IAEA</strain>
    </source>
</reference>
<dbReference type="Proteomes" id="UP000092460">
    <property type="component" value="Unassembled WGS sequence"/>
</dbReference>
<name>A0A1B0BAG2_9MUSC</name>
<evidence type="ECO:0000313" key="3">
    <source>
        <dbReference type="Proteomes" id="UP000092460"/>
    </source>
</evidence>
<evidence type="ECO:0000256" key="1">
    <source>
        <dbReference type="SAM" id="MobiDB-lite"/>
    </source>
</evidence>
<protein>
    <submittedName>
        <fullName evidence="2">Uncharacterized protein</fullName>
    </submittedName>
</protein>
<dbReference type="EMBL" id="JXJN01010972">
    <property type="status" value="NOT_ANNOTATED_CDS"/>
    <property type="molecule type" value="Genomic_DNA"/>
</dbReference>
<proteinExistence type="predicted"/>
<dbReference type="EMBL" id="JXJN01010969">
    <property type="status" value="NOT_ANNOTATED_CDS"/>
    <property type="molecule type" value="Genomic_DNA"/>
</dbReference>
<keyword evidence="3" id="KW-1185">Reference proteome</keyword>
<reference evidence="3" key="1">
    <citation type="submission" date="2015-01" db="EMBL/GenBank/DDBJ databases">
        <authorList>
            <person name="Aksoy S."/>
            <person name="Warren W."/>
            <person name="Wilson R.K."/>
        </authorList>
    </citation>
    <scope>NUCLEOTIDE SEQUENCE [LARGE SCALE GENOMIC DNA]</scope>
    <source>
        <strain evidence="3">IAEA</strain>
    </source>
</reference>
<organism evidence="2 3">
    <name type="scientific">Glossina palpalis gambiensis</name>
    <dbReference type="NCBI Taxonomy" id="67801"/>
    <lineage>
        <taxon>Eukaryota</taxon>
        <taxon>Metazoa</taxon>
        <taxon>Ecdysozoa</taxon>
        <taxon>Arthropoda</taxon>
        <taxon>Hexapoda</taxon>
        <taxon>Insecta</taxon>
        <taxon>Pterygota</taxon>
        <taxon>Neoptera</taxon>
        <taxon>Endopterygota</taxon>
        <taxon>Diptera</taxon>
        <taxon>Brachycera</taxon>
        <taxon>Muscomorpha</taxon>
        <taxon>Hippoboscoidea</taxon>
        <taxon>Glossinidae</taxon>
        <taxon>Glossina</taxon>
    </lineage>
</organism>
<dbReference type="EMBL" id="JXJN01010971">
    <property type="status" value="NOT_ANNOTATED_CDS"/>
    <property type="molecule type" value="Genomic_DNA"/>
</dbReference>
<dbReference type="AlphaFoldDB" id="A0A1B0BAG2"/>
<feature type="region of interest" description="Disordered" evidence="1">
    <location>
        <begin position="93"/>
        <end position="120"/>
    </location>
</feature>
<evidence type="ECO:0000313" key="2">
    <source>
        <dbReference type="EnsemblMetazoa" id="GPPI023927-PA"/>
    </source>
</evidence>
<accession>A0A1B0BAG2</accession>